<reference evidence="1 2" key="1">
    <citation type="submission" date="2019-05" db="EMBL/GenBank/DDBJ databases">
        <title>Mikania micrantha, genome provides insights into the molecular mechanism of rapid growth.</title>
        <authorList>
            <person name="Liu B."/>
        </authorList>
    </citation>
    <scope>NUCLEOTIDE SEQUENCE [LARGE SCALE GENOMIC DNA]</scope>
    <source>
        <strain evidence="1">NLD-2019</strain>
        <tissue evidence="1">Leaf</tissue>
    </source>
</reference>
<protein>
    <submittedName>
        <fullName evidence="1">Uncharacterized protein</fullName>
    </submittedName>
</protein>
<accession>A0A5N6PPW0</accession>
<comment type="caution">
    <text evidence="1">The sequence shown here is derived from an EMBL/GenBank/DDBJ whole genome shotgun (WGS) entry which is preliminary data.</text>
</comment>
<name>A0A5N6PPW0_9ASTR</name>
<dbReference type="AlphaFoldDB" id="A0A5N6PPW0"/>
<keyword evidence="2" id="KW-1185">Reference proteome</keyword>
<proteinExistence type="predicted"/>
<dbReference type="EMBL" id="SZYD01000003">
    <property type="protein sequence ID" value="KAD6794889.1"/>
    <property type="molecule type" value="Genomic_DNA"/>
</dbReference>
<evidence type="ECO:0000313" key="2">
    <source>
        <dbReference type="Proteomes" id="UP000326396"/>
    </source>
</evidence>
<evidence type="ECO:0000313" key="1">
    <source>
        <dbReference type="EMBL" id="KAD6794889.1"/>
    </source>
</evidence>
<sequence>MFAGQVKIWSRGKGSFKAVLEVDYNCDFLYYRLIAANDQLVIVNRVLFLVFPIDDCDEATEVQMEDRDNGGDKYEENVGAIDADEKTIKV</sequence>
<dbReference type="Proteomes" id="UP000326396">
    <property type="component" value="Linkage Group LG11"/>
</dbReference>
<gene>
    <name evidence="1" type="ORF">E3N88_05785</name>
</gene>
<organism evidence="1 2">
    <name type="scientific">Mikania micrantha</name>
    <name type="common">bitter vine</name>
    <dbReference type="NCBI Taxonomy" id="192012"/>
    <lineage>
        <taxon>Eukaryota</taxon>
        <taxon>Viridiplantae</taxon>
        <taxon>Streptophyta</taxon>
        <taxon>Embryophyta</taxon>
        <taxon>Tracheophyta</taxon>
        <taxon>Spermatophyta</taxon>
        <taxon>Magnoliopsida</taxon>
        <taxon>eudicotyledons</taxon>
        <taxon>Gunneridae</taxon>
        <taxon>Pentapetalae</taxon>
        <taxon>asterids</taxon>
        <taxon>campanulids</taxon>
        <taxon>Asterales</taxon>
        <taxon>Asteraceae</taxon>
        <taxon>Asteroideae</taxon>
        <taxon>Heliantheae alliance</taxon>
        <taxon>Eupatorieae</taxon>
        <taxon>Mikania</taxon>
    </lineage>
</organism>